<evidence type="ECO:0000313" key="6">
    <source>
        <dbReference type="Proteomes" id="UP000465302"/>
    </source>
</evidence>
<dbReference type="PANTHER" id="PTHR21240">
    <property type="entry name" value="2-AMINO-3-CARBOXYLMUCONATE-6-SEMIALDEHYDE DECARBOXYLASE"/>
    <property type="match status" value="1"/>
</dbReference>
<dbReference type="GO" id="GO:0016831">
    <property type="term" value="F:carboxy-lyase activity"/>
    <property type="evidence" value="ECO:0007669"/>
    <property type="project" value="InterPro"/>
</dbReference>
<dbReference type="RefSeq" id="WP_097942513.1">
    <property type="nucleotide sequence ID" value="NZ_BLKS01000001.1"/>
</dbReference>
<dbReference type="GO" id="GO:0016787">
    <property type="term" value="F:hydrolase activity"/>
    <property type="evidence" value="ECO:0007669"/>
    <property type="project" value="InterPro"/>
</dbReference>
<dbReference type="Pfam" id="PF04909">
    <property type="entry name" value="Amidohydro_2"/>
    <property type="match status" value="1"/>
</dbReference>
<evidence type="ECO:0000313" key="4">
    <source>
        <dbReference type="EMBL" id="PEG34874.1"/>
    </source>
</evidence>
<gene>
    <name evidence="4" type="ORF">CQY20_23640</name>
    <name evidence="3" type="ORF">MAGR_19440</name>
</gene>
<dbReference type="EMBL" id="PDCP01000054">
    <property type="protein sequence ID" value="PEG34874.1"/>
    <property type="molecule type" value="Genomic_DNA"/>
</dbReference>
<evidence type="ECO:0000259" key="2">
    <source>
        <dbReference type="Pfam" id="PF04909"/>
    </source>
</evidence>
<evidence type="ECO:0000313" key="3">
    <source>
        <dbReference type="EMBL" id="GFG50503.1"/>
    </source>
</evidence>
<dbReference type="OrthoDB" id="8673173at2"/>
<reference evidence="4 5" key="1">
    <citation type="submission" date="2017-10" db="EMBL/GenBank/DDBJ databases">
        <title>The new phylogeny of genus Mycobacterium.</title>
        <authorList>
            <person name="Tortoli E."/>
            <person name="Trovato A."/>
            <person name="Cirillo D.M."/>
        </authorList>
    </citation>
    <scope>NUCLEOTIDE SEQUENCE [LARGE SCALE GENOMIC DNA]</scope>
    <source>
        <strain evidence="4 5">CCUG37673</strain>
    </source>
</reference>
<dbReference type="Gene3D" id="3.20.20.140">
    <property type="entry name" value="Metal-dependent hydrolases"/>
    <property type="match status" value="1"/>
</dbReference>
<dbReference type="SUPFAM" id="SSF51556">
    <property type="entry name" value="Metallo-dependent hydrolases"/>
    <property type="match status" value="1"/>
</dbReference>
<keyword evidence="5" id="KW-1185">Reference proteome</keyword>
<dbReference type="PANTHER" id="PTHR21240:SF28">
    <property type="entry name" value="ISO-OROTATE DECARBOXYLASE (EUROFUNG)"/>
    <property type="match status" value="1"/>
</dbReference>
<comment type="caution">
    <text evidence="4">The sequence shown here is derived from an EMBL/GenBank/DDBJ whole genome shotgun (WGS) entry which is preliminary data.</text>
</comment>
<proteinExistence type="predicted"/>
<dbReference type="EMBL" id="BLKS01000001">
    <property type="protein sequence ID" value="GFG50503.1"/>
    <property type="molecule type" value="Genomic_DNA"/>
</dbReference>
<dbReference type="InterPro" id="IPR006680">
    <property type="entry name" value="Amidohydro-rel"/>
</dbReference>
<dbReference type="Proteomes" id="UP000465302">
    <property type="component" value="Unassembled WGS sequence"/>
</dbReference>
<dbReference type="Proteomes" id="UP000220914">
    <property type="component" value="Unassembled WGS sequence"/>
</dbReference>
<reference evidence="3" key="3">
    <citation type="submission" date="2020-02" db="EMBL/GenBank/DDBJ databases">
        <authorList>
            <person name="Matsumoto Y."/>
            <person name="Motooka D."/>
            <person name="Nakamura S."/>
        </authorList>
    </citation>
    <scope>NUCLEOTIDE SEQUENCE</scope>
    <source>
        <strain evidence="3">JCM 6377</strain>
    </source>
</reference>
<reference evidence="3 6" key="2">
    <citation type="journal article" date="2019" name="Emerg. Microbes Infect.">
        <title>Comprehensive subspecies identification of 175 nontuberculous mycobacteria species based on 7547 genomic profiles.</title>
        <authorList>
            <person name="Matsumoto Y."/>
            <person name="Kinjo T."/>
            <person name="Motooka D."/>
            <person name="Nabeya D."/>
            <person name="Jung N."/>
            <person name="Uechi K."/>
            <person name="Horii T."/>
            <person name="Iida T."/>
            <person name="Fujita J."/>
            <person name="Nakamura S."/>
        </authorList>
    </citation>
    <scope>NUCLEOTIDE SEQUENCE [LARGE SCALE GENOMIC DNA]</scope>
    <source>
        <strain evidence="3 6">JCM 6377</strain>
    </source>
</reference>
<dbReference type="GO" id="GO:0005737">
    <property type="term" value="C:cytoplasm"/>
    <property type="evidence" value="ECO:0007669"/>
    <property type="project" value="TreeGrafter"/>
</dbReference>
<dbReference type="InterPro" id="IPR032466">
    <property type="entry name" value="Metal_Hydrolase"/>
</dbReference>
<dbReference type="GO" id="GO:0019748">
    <property type="term" value="P:secondary metabolic process"/>
    <property type="evidence" value="ECO:0007669"/>
    <property type="project" value="TreeGrafter"/>
</dbReference>
<keyword evidence="1" id="KW-0456">Lyase</keyword>
<organism evidence="4 5">
    <name type="scientific">Mycolicibacterium agri</name>
    <name type="common">Mycobacterium agri</name>
    <dbReference type="NCBI Taxonomy" id="36811"/>
    <lineage>
        <taxon>Bacteria</taxon>
        <taxon>Bacillati</taxon>
        <taxon>Actinomycetota</taxon>
        <taxon>Actinomycetes</taxon>
        <taxon>Mycobacteriales</taxon>
        <taxon>Mycobacteriaceae</taxon>
        <taxon>Mycolicibacterium</taxon>
    </lineage>
</organism>
<dbReference type="InterPro" id="IPR032465">
    <property type="entry name" value="ACMSD"/>
</dbReference>
<dbReference type="AlphaFoldDB" id="A0A2A7MT77"/>
<sequence length="338" mass="37070">MTQNIDVHWHHVPQPFVKAVADGKVPLKGRYELDDRGEPEIKVDLGFREFTQELPPRLCEVEAAIEHMDRVGLDVVAPSVAPPLMHYLAGAEEGLKVSQVMNDAMAEVMSPHARRFRPLANVPLQDPEAAAKELRRAMVDLGFAGAQIGTHVGGRNLGDKELRPFWEAVAELDAFIFLHPSPPPLGLREGRINRHDMGNFVGLPIESACALASLMFDGVYEDVGPLNTCFAHGGGAFPYIISRWEHGYEARLAPRNPPMKNPYSYLDSVYADSLTHSPKALRFLLEILGEDHVMLGSDYPFDMGVDDPVAAMHEAIEAGPVRDKVAGGNAAKLLGMTD</sequence>
<evidence type="ECO:0000313" key="5">
    <source>
        <dbReference type="Proteomes" id="UP000220914"/>
    </source>
</evidence>
<accession>A0A2A7MT77</accession>
<name>A0A2A7MT77_MYCAG</name>
<evidence type="ECO:0000256" key="1">
    <source>
        <dbReference type="ARBA" id="ARBA00023239"/>
    </source>
</evidence>
<protein>
    <recommendedName>
        <fullName evidence="2">Amidohydrolase-related domain-containing protein</fullName>
    </recommendedName>
</protein>
<feature type="domain" description="Amidohydrolase-related" evidence="2">
    <location>
        <begin position="5"/>
        <end position="335"/>
    </location>
</feature>